<accession>A0ABV5V6V1</accession>
<evidence type="ECO:0000313" key="2">
    <source>
        <dbReference type="EMBL" id="MFB9733553.1"/>
    </source>
</evidence>
<reference evidence="2 3" key="1">
    <citation type="submission" date="2024-09" db="EMBL/GenBank/DDBJ databases">
        <authorList>
            <person name="Sun Q."/>
            <person name="Mori K."/>
        </authorList>
    </citation>
    <scope>NUCLEOTIDE SEQUENCE [LARGE SCALE GENOMIC DNA]</scope>
    <source>
        <strain evidence="2 3">JCM 10918</strain>
    </source>
</reference>
<organism evidence="2 3">
    <name type="scientific">Streptomyces thermocoprophilus</name>
    <dbReference type="NCBI Taxonomy" id="78356"/>
    <lineage>
        <taxon>Bacteria</taxon>
        <taxon>Bacillati</taxon>
        <taxon>Actinomycetota</taxon>
        <taxon>Actinomycetes</taxon>
        <taxon>Kitasatosporales</taxon>
        <taxon>Streptomycetaceae</taxon>
        <taxon>Streptomyces</taxon>
    </lineage>
</organism>
<protein>
    <submittedName>
        <fullName evidence="2">Uncharacterized protein</fullName>
    </submittedName>
</protein>
<comment type="caution">
    <text evidence="2">The sequence shown here is derived from an EMBL/GenBank/DDBJ whole genome shotgun (WGS) entry which is preliminary data.</text>
</comment>
<evidence type="ECO:0000256" key="1">
    <source>
        <dbReference type="SAM" id="MobiDB-lite"/>
    </source>
</evidence>
<dbReference type="Proteomes" id="UP001589703">
    <property type="component" value="Unassembled WGS sequence"/>
</dbReference>
<name>A0ABV5V6V1_9ACTN</name>
<keyword evidence="3" id="KW-1185">Reference proteome</keyword>
<proteinExistence type="predicted"/>
<sequence>MRCRKDVLEALQELKERREQLRCLDQDPMLGLRALHDSVTDNRRLLGRIDDGVSQLRSEDEAARHRLDLTNSGLNGIQHELRGLRELVESLRPLVAADSRSSPSPEPEPADDGDDSAAARPTDSSDTASQGGTMENSEASRAEQGREHTPDQDLALKRAIETGGEDPGGSDVPPDGDRAQSSSVAQDPQVEHGRLLLKAAGVSSVELIAHHHTWEWLLVQAIGQPHFRISHTVEDFGAGRIRTVLSGRSLIALLLGLWNTRCTAAALEGDWPLAVTSYQRIAAGLAEVCGQGETVRIVLDDGLPNAPRESDG</sequence>
<feature type="compositionally biased region" description="Polar residues" evidence="1">
    <location>
        <begin position="122"/>
        <end position="137"/>
    </location>
</feature>
<dbReference type="EMBL" id="JBHMAR010000001">
    <property type="protein sequence ID" value="MFB9733553.1"/>
    <property type="molecule type" value="Genomic_DNA"/>
</dbReference>
<dbReference type="RefSeq" id="WP_356759813.1">
    <property type="nucleotide sequence ID" value="NZ_JBHMAR010000001.1"/>
</dbReference>
<feature type="region of interest" description="Disordered" evidence="1">
    <location>
        <begin position="96"/>
        <end position="189"/>
    </location>
</feature>
<gene>
    <name evidence="2" type="ORF">ACFFRO_00065</name>
</gene>
<evidence type="ECO:0000313" key="3">
    <source>
        <dbReference type="Proteomes" id="UP001589703"/>
    </source>
</evidence>
<feature type="compositionally biased region" description="Basic and acidic residues" evidence="1">
    <location>
        <begin position="138"/>
        <end position="160"/>
    </location>
</feature>